<dbReference type="SUPFAM" id="SSF49265">
    <property type="entry name" value="Fibronectin type III"/>
    <property type="match status" value="1"/>
</dbReference>
<dbReference type="Gramene" id="PNW75728">
    <property type="protein sequence ID" value="PNW75728"/>
    <property type="gene ID" value="CHLRE_12g538600v5"/>
</dbReference>
<dbReference type="Pfam" id="PF00041">
    <property type="entry name" value="fn3"/>
    <property type="match status" value="1"/>
</dbReference>
<proteinExistence type="predicted"/>
<dbReference type="SMART" id="SM00060">
    <property type="entry name" value="FN3"/>
    <property type="match status" value="2"/>
</dbReference>
<gene>
    <name evidence="2" type="ORF">CHLRE_12g538600v5</name>
</gene>
<dbReference type="InterPro" id="IPR013783">
    <property type="entry name" value="Ig-like_fold"/>
</dbReference>
<evidence type="ECO:0000313" key="2">
    <source>
        <dbReference type="EMBL" id="PNW75728.1"/>
    </source>
</evidence>
<accession>A0A2K3D5C3</accession>
<evidence type="ECO:0000259" key="1">
    <source>
        <dbReference type="PROSITE" id="PS50853"/>
    </source>
</evidence>
<reference evidence="2 3" key="1">
    <citation type="journal article" date="2007" name="Science">
        <title>The Chlamydomonas genome reveals the evolution of key animal and plant functions.</title>
        <authorList>
            <person name="Merchant S.S."/>
            <person name="Prochnik S.E."/>
            <person name="Vallon O."/>
            <person name="Harris E.H."/>
            <person name="Karpowicz S.J."/>
            <person name="Witman G.B."/>
            <person name="Terry A."/>
            <person name="Salamov A."/>
            <person name="Fritz-Laylin L.K."/>
            <person name="Marechal-Drouard L."/>
            <person name="Marshall W.F."/>
            <person name="Qu L.H."/>
            <person name="Nelson D.R."/>
            <person name="Sanderfoot A.A."/>
            <person name="Spalding M.H."/>
            <person name="Kapitonov V.V."/>
            <person name="Ren Q."/>
            <person name="Ferris P."/>
            <person name="Lindquist E."/>
            <person name="Shapiro H."/>
            <person name="Lucas S.M."/>
            <person name="Grimwood J."/>
            <person name="Schmutz J."/>
            <person name="Cardol P."/>
            <person name="Cerutti H."/>
            <person name="Chanfreau G."/>
            <person name="Chen C.L."/>
            <person name="Cognat V."/>
            <person name="Croft M.T."/>
            <person name="Dent R."/>
            <person name="Dutcher S."/>
            <person name="Fernandez E."/>
            <person name="Fukuzawa H."/>
            <person name="Gonzalez-Ballester D."/>
            <person name="Gonzalez-Halphen D."/>
            <person name="Hallmann A."/>
            <person name="Hanikenne M."/>
            <person name="Hippler M."/>
            <person name="Inwood W."/>
            <person name="Jabbari K."/>
            <person name="Kalanon M."/>
            <person name="Kuras R."/>
            <person name="Lefebvre P.A."/>
            <person name="Lemaire S.D."/>
            <person name="Lobanov A.V."/>
            <person name="Lohr M."/>
            <person name="Manuell A."/>
            <person name="Meier I."/>
            <person name="Mets L."/>
            <person name="Mittag M."/>
            <person name="Mittelmeier T."/>
            <person name="Moroney J.V."/>
            <person name="Moseley J."/>
            <person name="Napoli C."/>
            <person name="Nedelcu A.M."/>
            <person name="Niyogi K."/>
            <person name="Novoselov S.V."/>
            <person name="Paulsen I.T."/>
            <person name="Pazour G."/>
            <person name="Purton S."/>
            <person name="Ral J.P."/>
            <person name="Riano-Pachon D.M."/>
            <person name="Riekhof W."/>
            <person name="Rymarquis L."/>
            <person name="Schroda M."/>
            <person name="Stern D."/>
            <person name="Umen J."/>
            <person name="Willows R."/>
            <person name="Wilson N."/>
            <person name="Zimmer S.L."/>
            <person name="Allmer J."/>
            <person name="Balk J."/>
            <person name="Bisova K."/>
            <person name="Chen C.J."/>
            <person name="Elias M."/>
            <person name="Gendler K."/>
            <person name="Hauser C."/>
            <person name="Lamb M.R."/>
            <person name="Ledford H."/>
            <person name="Long J.C."/>
            <person name="Minagawa J."/>
            <person name="Page M.D."/>
            <person name="Pan J."/>
            <person name="Pootakham W."/>
            <person name="Roje S."/>
            <person name="Rose A."/>
            <person name="Stahlberg E."/>
            <person name="Terauchi A.M."/>
            <person name="Yang P."/>
            <person name="Ball S."/>
            <person name="Bowler C."/>
            <person name="Dieckmann C.L."/>
            <person name="Gladyshev V.N."/>
            <person name="Green P."/>
            <person name="Jorgensen R."/>
            <person name="Mayfield S."/>
            <person name="Mueller-Roeber B."/>
            <person name="Rajamani S."/>
            <person name="Sayre R.T."/>
            <person name="Brokstein P."/>
            <person name="Dubchak I."/>
            <person name="Goodstein D."/>
            <person name="Hornick L."/>
            <person name="Huang Y.W."/>
            <person name="Jhaveri J."/>
            <person name="Luo Y."/>
            <person name="Martinez D."/>
            <person name="Ngau W.C."/>
            <person name="Otillar B."/>
            <person name="Poliakov A."/>
            <person name="Porter A."/>
            <person name="Szajkowski L."/>
            <person name="Werner G."/>
            <person name="Zhou K."/>
            <person name="Grigoriev I.V."/>
            <person name="Rokhsar D.S."/>
            <person name="Grossman A.R."/>
        </authorList>
    </citation>
    <scope>NUCLEOTIDE SEQUENCE [LARGE SCALE GENOMIC DNA]</scope>
    <source>
        <strain evidence="3">CC-503</strain>
    </source>
</reference>
<dbReference type="Gene3D" id="2.60.40.10">
    <property type="entry name" value="Immunoglobulins"/>
    <property type="match status" value="1"/>
</dbReference>
<feature type="domain" description="Fibronectin type-III" evidence="1">
    <location>
        <begin position="56"/>
        <end position="148"/>
    </location>
</feature>
<dbReference type="InterPro" id="IPR003961">
    <property type="entry name" value="FN3_dom"/>
</dbReference>
<dbReference type="RefSeq" id="XP_042918793.1">
    <property type="nucleotide sequence ID" value="XM_043068698.1"/>
</dbReference>
<dbReference type="InParanoid" id="A0A2K3D5C3"/>
<dbReference type="GeneID" id="5718443"/>
<dbReference type="PaxDb" id="3055-EDP03424"/>
<dbReference type="EMBL" id="CM008973">
    <property type="protein sequence ID" value="PNW75728.1"/>
    <property type="molecule type" value="Genomic_DNA"/>
</dbReference>
<dbReference type="CDD" id="cd00063">
    <property type="entry name" value="FN3"/>
    <property type="match status" value="1"/>
</dbReference>
<sequence length="536" mass="51411">MTRRATPRLRRVYAARGLLGALASLSGLALVLLHTLPALGQDLVLVGGSVGCIDKVPGPPSNLKATAKDGKVLLAWEPPADGACVSQYIVNVMDAALPASLQSTSTSARSAVVEGLMNGRTYAFAVQAYASKYLGGGTAKVLATPSDRCDPSVAPGNPTNLRVQGLDNAARVCWDGVGNDACVDEWRLSAVLVSGPAFRDANGGSSGAQQKISKGACANVTGLVNDAKYKFSVQGYSKARGQGAAGAVTAQVGALSAASNGWVCNSMDGCHPDRPGLCSSGGGCDAVKRMGQCYAPAMQDVDWVQKQVTQWCSSTCDCKLTAAQGGSLMGGSLMGGLGGRGLGALAGSGSGGAGGGAGNGALLAALTSAAPGGGAGGGSSSMPPLGGLGAFLGAAGGSGGVTAAGVPYGQELSNLLGGTLFPGGGVPGSAGGGGGGASAAAAIPALFNPASGIFGGGGGGGGAGAAGGGGGGVPAGGTLLSDLQDTRTGQFVTGVANGLVQSGVVGDAVGKMTSQYVNNMLQSRLGLSGSGGGSGQ</sequence>
<name>A0A2K3D5C3_CHLRE</name>
<dbReference type="KEGG" id="cre:CHLRE_12g538600v5"/>
<protein>
    <recommendedName>
        <fullName evidence="1">Fibronectin type-III domain-containing protein</fullName>
    </recommendedName>
</protein>
<dbReference type="AlphaFoldDB" id="A0A2K3D5C3"/>
<keyword evidence="3" id="KW-1185">Reference proteome</keyword>
<dbReference type="Proteomes" id="UP000006906">
    <property type="component" value="Chromosome 12"/>
</dbReference>
<dbReference type="InterPro" id="IPR036116">
    <property type="entry name" value="FN3_sf"/>
</dbReference>
<dbReference type="ExpressionAtlas" id="A0A2K3D5C3">
    <property type="expression patterns" value="baseline and differential"/>
</dbReference>
<dbReference type="OrthoDB" id="546985at2759"/>
<evidence type="ECO:0000313" key="3">
    <source>
        <dbReference type="Proteomes" id="UP000006906"/>
    </source>
</evidence>
<dbReference type="PROSITE" id="PS50853">
    <property type="entry name" value="FN3"/>
    <property type="match status" value="1"/>
</dbReference>
<organism evidence="2 3">
    <name type="scientific">Chlamydomonas reinhardtii</name>
    <name type="common">Chlamydomonas smithii</name>
    <dbReference type="NCBI Taxonomy" id="3055"/>
    <lineage>
        <taxon>Eukaryota</taxon>
        <taxon>Viridiplantae</taxon>
        <taxon>Chlorophyta</taxon>
        <taxon>core chlorophytes</taxon>
        <taxon>Chlorophyceae</taxon>
        <taxon>CS clade</taxon>
        <taxon>Chlamydomonadales</taxon>
        <taxon>Chlamydomonadaceae</taxon>
        <taxon>Chlamydomonas</taxon>
    </lineage>
</organism>